<dbReference type="AlphaFoldDB" id="A0A559IWE3"/>
<proteinExistence type="predicted"/>
<name>A0A559IWE3_9BACL</name>
<sequence length="842" mass="92678">MAFNGKIDWKYNDIPTERDFNRIEQGVVDAHKMLEVNETRTLSFTPGTQVIESNIDTPITVDNVTGRTLVNLLGRIGSCDSLYGWNQHKDAGNPTFGVEKGTIKLTTDVTGTLARIAYFIPAKTALKLGGKYLAAATVKCSVTGQAGIYCGGSPVQHNKTTDWETIFSLVSVNTSTDSYLVVGSATQANITTYVDNVRLYEVTETEYAALSQMSPEQLERRYPYVDGMTNVMNPYAIVTGENLLPPFTEWGNMHAGIKQMSEPFAFTMKTAARDEVNHFFPANSGETYTLSVAHTGRIGVNAWDASGLLIGKLSIVPYTTEQTATFTTPAETVQISIHFGNVTGEGEKDYLPSCEFKKPMLTAGTRQQSFKPQKRSMWAVEAELAANPVTGADADVLYTGDDGLPYVLEKWVKVRFDESVDYKYYNTYPSGKCVRVKFDFSDVLRSSLPYVSKFDSSIVVAGAPSMAVDVFSSLDWGSTGVDFLGIGVKAEDSGWGDTYQPTIDEIKAYFLGWTMYNGATGNSPDVPANNLYNGTGTKWWVRRADGVGREWRDATAELPTTMADGWTPYRLQYLKASPSVVPVSNYEAGAVLTTGDNVVEIDSGMVIREKANVFVSQATSAVAIGDTSWPTNHKIRKGLAVYFNNSKDVRWYESNINPYGLVKLRTSIHNYDPTATYHATYTMFAPTLAATINVKAVANMRGTVTKLVDQAGDVERRLSVVEMQKVDANAVVTWVKLTLLNGWVNRGIDSDAPVSYLKDSLGFVHVRGLAASGTPDRVIFKLPKDYRPIKRMQFINLSYQGAAEKSLRTSYITIEVNGDVYVNAQVGTQWLTLDNISFLAEQ</sequence>
<reference evidence="1 2" key="1">
    <citation type="submission" date="2019-07" db="EMBL/GenBank/DDBJ databases">
        <authorList>
            <person name="Kim J."/>
        </authorList>
    </citation>
    <scope>NUCLEOTIDE SEQUENCE [LARGE SCALE GENOMIC DNA]</scope>
    <source>
        <strain evidence="1 2">N4</strain>
    </source>
</reference>
<accession>A0A559IWE3</accession>
<evidence type="ECO:0000313" key="2">
    <source>
        <dbReference type="Proteomes" id="UP000318102"/>
    </source>
</evidence>
<evidence type="ECO:0000313" key="1">
    <source>
        <dbReference type="EMBL" id="TVX91911.1"/>
    </source>
</evidence>
<gene>
    <name evidence="1" type="ORF">FPZ44_01835</name>
</gene>
<dbReference type="EMBL" id="VNJK01000001">
    <property type="protein sequence ID" value="TVX91911.1"/>
    <property type="molecule type" value="Genomic_DNA"/>
</dbReference>
<comment type="caution">
    <text evidence="1">The sequence shown here is derived from an EMBL/GenBank/DDBJ whole genome shotgun (WGS) entry which is preliminary data.</text>
</comment>
<organism evidence="1 2">
    <name type="scientific">Paenibacillus agilis</name>
    <dbReference type="NCBI Taxonomy" id="3020863"/>
    <lineage>
        <taxon>Bacteria</taxon>
        <taxon>Bacillati</taxon>
        <taxon>Bacillota</taxon>
        <taxon>Bacilli</taxon>
        <taxon>Bacillales</taxon>
        <taxon>Paenibacillaceae</taxon>
        <taxon>Paenibacillus</taxon>
    </lineage>
</organism>
<keyword evidence="2" id="KW-1185">Reference proteome</keyword>
<dbReference type="RefSeq" id="WP_144986862.1">
    <property type="nucleotide sequence ID" value="NZ_VNJK01000001.1"/>
</dbReference>
<protein>
    <submittedName>
        <fullName evidence="1">Uncharacterized protein</fullName>
    </submittedName>
</protein>
<dbReference type="Proteomes" id="UP000318102">
    <property type="component" value="Unassembled WGS sequence"/>
</dbReference>
<dbReference type="OrthoDB" id="2667186at2"/>